<feature type="region of interest" description="Disordered" evidence="1">
    <location>
        <begin position="144"/>
        <end position="165"/>
    </location>
</feature>
<dbReference type="OrthoDB" id="3348388at2"/>
<gene>
    <name evidence="2" type="ORF">D7193_11275</name>
</gene>
<feature type="region of interest" description="Disordered" evidence="1">
    <location>
        <begin position="1"/>
        <end position="20"/>
    </location>
</feature>
<organism evidence="2 3">
    <name type="scientific">Micromonospora costi</name>
    <dbReference type="NCBI Taxonomy" id="1530042"/>
    <lineage>
        <taxon>Bacteria</taxon>
        <taxon>Bacillati</taxon>
        <taxon>Actinomycetota</taxon>
        <taxon>Actinomycetes</taxon>
        <taxon>Micromonosporales</taxon>
        <taxon>Micromonosporaceae</taxon>
        <taxon>Micromonospora</taxon>
    </lineage>
</organism>
<dbReference type="EMBL" id="RBAN01000002">
    <property type="protein sequence ID" value="RKN55271.1"/>
    <property type="molecule type" value="Genomic_DNA"/>
</dbReference>
<keyword evidence="3" id="KW-1185">Reference proteome</keyword>
<proteinExistence type="predicted"/>
<dbReference type="RefSeq" id="WP_120779459.1">
    <property type="nucleotide sequence ID" value="NZ_JBHLUP010000002.1"/>
</dbReference>
<dbReference type="AlphaFoldDB" id="A0A3B0A466"/>
<dbReference type="Proteomes" id="UP000279968">
    <property type="component" value="Unassembled WGS sequence"/>
</dbReference>
<comment type="caution">
    <text evidence="2">The sequence shown here is derived from an EMBL/GenBank/DDBJ whole genome shotgun (WGS) entry which is preliminary data.</text>
</comment>
<accession>A0A3B0A466</accession>
<feature type="compositionally biased region" description="Polar residues" evidence="1">
    <location>
        <begin position="144"/>
        <end position="158"/>
    </location>
</feature>
<reference evidence="2 3" key="1">
    <citation type="journal article" date="2015" name="Int. J. Syst. Evol. Microbiol.">
        <title>Micromonospora costi sp. nov., isolated from a leaf of Costus speciosus.</title>
        <authorList>
            <person name="Thawai C."/>
        </authorList>
    </citation>
    <scope>NUCLEOTIDE SEQUENCE [LARGE SCALE GENOMIC DNA]</scope>
    <source>
        <strain evidence="2 3">CS1-12</strain>
    </source>
</reference>
<protein>
    <submittedName>
        <fullName evidence="2">Uncharacterized protein</fullName>
    </submittedName>
</protein>
<feature type="compositionally biased region" description="Basic and acidic residues" evidence="1">
    <location>
        <begin position="8"/>
        <end position="20"/>
    </location>
</feature>
<sequence length="295" mass="32877">MNDTSDSSIERPRKQPEDGTDWRALGRLLQQIQNQLIHRDQLPRYGDDYYAESLRRLLTDSRCGFITTAEHQRLVDLHTQVDRRNLQDANRRAREARARYATASRKIRAELAGWLRRVANDRTVPSRYRREGVLLAADWLDPASSASPYPSTRSTGASPQPPPPLDPHLLQALRDAGGREGRLAGGWWQQHALTGRTRAEREGVARTVLDGIDSGDDAVLAGLPCFDVAGYDADRYQAHRPAGAPDWSDLAAHERALVIDAVRDGFTEAVRDDVAARCHTILHSDPAGEGEGVRR</sequence>
<evidence type="ECO:0000313" key="2">
    <source>
        <dbReference type="EMBL" id="RKN55271.1"/>
    </source>
</evidence>
<evidence type="ECO:0000256" key="1">
    <source>
        <dbReference type="SAM" id="MobiDB-lite"/>
    </source>
</evidence>
<evidence type="ECO:0000313" key="3">
    <source>
        <dbReference type="Proteomes" id="UP000279968"/>
    </source>
</evidence>
<name>A0A3B0A466_9ACTN</name>